<gene>
    <name evidence="2" type="ORF">BCR44DRAFT_1442214</name>
</gene>
<comment type="caution">
    <text evidence="2">The sequence shown here is derived from an EMBL/GenBank/DDBJ whole genome shotgun (WGS) entry which is preliminary data.</text>
</comment>
<keyword evidence="3" id="KW-1185">Reference proteome</keyword>
<dbReference type="Proteomes" id="UP000193411">
    <property type="component" value="Unassembled WGS sequence"/>
</dbReference>
<name>A0A1Y2HAC0_9FUNG</name>
<organism evidence="2 3">
    <name type="scientific">Catenaria anguillulae PL171</name>
    <dbReference type="NCBI Taxonomy" id="765915"/>
    <lineage>
        <taxon>Eukaryota</taxon>
        <taxon>Fungi</taxon>
        <taxon>Fungi incertae sedis</taxon>
        <taxon>Blastocladiomycota</taxon>
        <taxon>Blastocladiomycetes</taxon>
        <taxon>Blastocladiales</taxon>
        <taxon>Catenariaceae</taxon>
        <taxon>Catenaria</taxon>
    </lineage>
</organism>
<accession>A0A1Y2HAC0</accession>
<reference evidence="2 3" key="1">
    <citation type="submission" date="2016-07" db="EMBL/GenBank/DDBJ databases">
        <title>Pervasive Adenine N6-methylation of Active Genes in Fungi.</title>
        <authorList>
            <consortium name="DOE Joint Genome Institute"/>
            <person name="Mondo S.J."/>
            <person name="Dannebaum R.O."/>
            <person name="Kuo R.C."/>
            <person name="Labutti K."/>
            <person name="Haridas S."/>
            <person name="Kuo A."/>
            <person name="Salamov A."/>
            <person name="Ahrendt S.R."/>
            <person name="Lipzen A."/>
            <person name="Sullivan W."/>
            <person name="Andreopoulos W.B."/>
            <person name="Clum A."/>
            <person name="Lindquist E."/>
            <person name="Daum C."/>
            <person name="Ramamoorthy G.K."/>
            <person name="Gryganskyi A."/>
            <person name="Culley D."/>
            <person name="Magnuson J.K."/>
            <person name="James T.Y."/>
            <person name="O'Malley M.A."/>
            <person name="Stajich J.E."/>
            <person name="Spatafora J.W."/>
            <person name="Visel A."/>
            <person name="Grigoriev I.V."/>
        </authorList>
    </citation>
    <scope>NUCLEOTIDE SEQUENCE [LARGE SCALE GENOMIC DNA]</scope>
    <source>
        <strain evidence="2 3">PL171</strain>
    </source>
</reference>
<evidence type="ECO:0000313" key="3">
    <source>
        <dbReference type="Proteomes" id="UP000193411"/>
    </source>
</evidence>
<dbReference type="EMBL" id="MCFL01000059">
    <property type="protein sequence ID" value="ORZ31527.1"/>
    <property type="molecule type" value="Genomic_DNA"/>
</dbReference>
<proteinExistence type="predicted"/>
<evidence type="ECO:0000256" key="1">
    <source>
        <dbReference type="SAM" id="MobiDB-lite"/>
    </source>
</evidence>
<sequence>MPMPMHLAESAAASRRVQSHTGGGGSRLVPCFCILLSHISHTVSTDMCVVLQHARYTLL</sequence>
<evidence type="ECO:0000313" key="2">
    <source>
        <dbReference type="EMBL" id="ORZ31527.1"/>
    </source>
</evidence>
<dbReference type="AlphaFoldDB" id="A0A1Y2HAC0"/>
<feature type="region of interest" description="Disordered" evidence="1">
    <location>
        <begin position="1"/>
        <end position="25"/>
    </location>
</feature>
<protein>
    <submittedName>
        <fullName evidence="2">Uncharacterized protein</fullName>
    </submittedName>
</protein>